<dbReference type="FunFam" id="3.30.160.60:FF:000233">
    <property type="entry name" value="Putative zinc finger protein 362"/>
    <property type="match status" value="1"/>
</dbReference>
<evidence type="ECO:0000256" key="6">
    <source>
        <dbReference type="ARBA" id="ARBA00023015"/>
    </source>
</evidence>
<evidence type="ECO:0000256" key="11">
    <source>
        <dbReference type="SAM" id="MobiDB-lite"/>
    </source>
</evidence>
<reference evidence="14" key="1">
    <citation type="submission" date="2025-08" db="UniProtKB">
        <authorList>
            <consortium name="RefSeq"/>
        </authorList>
    </citation>
    <scope>IDENTIFICATION</scope>
    <source>
        <tissue evidence="14">Whole body pupa</tissue>
    </source>
</reference>
<dbReference type="Pfam" id="PF12874">
    <property type="entry name" value="zf-met"/>
    <property type="match status" value="1"/>
</dbReference>
<feature type="region of interest" description="Disordered" evidence="11">
    <location>
        <begin position="1231"/>
        <end position="1268"/>
    </location>
</feature>
<feature type="compositionally biased region" description="Low complexity" evidence="11">
    <location>
        <begin position="96"/>
        <end position="109"/>
    </location>
</feature>
<proteinExistence type="predicted"/>
<evidence type="ECO:0000256" key="7">
    <source>
        <dbReference type="ARBA" id="ARBA00023125"/>
    </source>
</evidence>
<evidence type="ECO:0000256" key="2">
    <source>
        <dbReference type="ARBA" id="ARBA00022723"/>
    </source>
</evidence>
<evidence type="ECO:0000313" key="13">
    <source>
        <dbReference type="Proteomes" id="UP000092443"/>
    </source>
</evidence>
<evidence type="ECO:0000256" key="5">
    <source>
        <dbReference type="ARBA" id="ARBA00022833"/>
    </source>
</evidence>
<feature type="compositionally biased region" description="Basic residues" evidence="11">
    <location>
        <begin position="929"/>
        <end position="944"/>
    </location>
</feature>
<gene>
    <name evidence="14" type="primary">LOC119643558</name>
</gene>
<dbReference type="Pfam" id="PF00096">
    <property type="entry name" value="zf-C2H2"/>
    <property type="match status" value="3"/>
</dbReference>
<feature type="domain" description="C2H2-type" evidence="12">
    <location>
        <begin position="710"/>
        <end position="737"/>
    </location>
</feature>
<dbReference type="Pfam" id="PF13913">
    <property type="entry name" value="zf-C2HC_2"/>
    <property type="match status" value="1"/>
</dbReference>
<keyword evidence="8" id="KW-0804">Transcription</keyword>
<feature type="region of interest" description="Disordered" evidence="11">
    <location>
        <begin position="1114"/>
        <end position="1168"/>
    </location>
</feature>
<feature type="compositionally biased region" description="Low complexity" evidence="11">
    <location>
        <begin position="1231"/>
        <end position="1258"/>
    </location>
</feature>
<feature type="region of interest" description="Disordered" evidence="11">
    <location>
        <begin position="828"/>
        <end position="950"/>
    </location>
</feature>
<dbReference type="GeneID" id="119643558"/>
<evidence type="ECO:0000256" key="8">
    <source>
        <dbReference type="ARBA" id="ARBA00023163"/>
    </source>
</evidence>
<feature type="compositionally biased region" description="Polar residues" evidence="11">
    <location>
        <begin position="110"/>
        <end position="120"/>
    </location>
</feature>
<dbReference type="FunFam" id="3.30.160.60:FF:001495">
    <property type="entry name" value="Datilografo, isoform B"/>
    <property type="match status" value="1"/>
</dbReference>
<dbReference type="Proteomes" id="UP000092443">
    <property type="component" value="Unplaced"/>
</dbReference>
<keyword evidence="4 10" id="KW-0863">Zinc-finger</keyword>
<feature type="compositionally biased region" description="Basic and acidic residues" evidence="11">
    <location>
        <begin position="1125"/>
        <end position="1135"/>
    </location>
</feature>
<evidence type="ECO:0000313" key="14">
    <source>
        <dbReference type="RefSeq" id="XP_037898871.1"/>
    </source>
</evidence>
<feature type="region of interest" description="Disordered" evidence="11">
    <location>
        <begin position="1"/>
        <end position="21"/>
    </location>
</feature>
<keyword evidence="6" id="KW-0805">Transcription regulation</keyword>
<evidence type="ECO:0000256" key="1">
    <source>
        <dbReference type="ARBA" id="ARBA00004123"/>
    </source>
</evidence>
<dbReference type="Gene3D" id="3.30.160.60">
    <property type="entry name" value="Classic Zinc Finger"/>
    <property type="match status" value="5"/>
</dbReference>
<dbReference type="GO" id="GO:0008270">
    <property type="term" value="F:zinc ion binding"/>
    <property type="evidence" value="ECO:0007669"/>
    <property type="project" value="UniProtKB-KW"/>
</dbReference>
<evidence type="ECO:0000259" key="12">
    <source>
        <dbReference type="PROSITE" id="PS50157"/>
    </source>
</evidence>
<dbReference type="PROSITE" id="PS50157">
    <property type="entry name" value="ZINC_FINGER_C2H2_2"/>
    <property type="match status" value="6"/>
</dbReference>
<feature type="domain" description="C2H2-type" evidence="12">
    <location>
        <begin position="513"/>
        <end position="540"/>
    </location>
</feature>
<feature type="domain" description="C2H2-type" evidence="12">
    <location>
        <begin position="620"/>
        <end position="648"/>
    </location>
</feature>
<dbReference type="Pfam" id="PF13912">
    <property type="entry name" value="zf-C2H2_6"/>
    <property type="match status" value="1"/>
</dbReference>
<feature type="compositionally biased region" description="Polar residues" evidence="11">
    <location>
        <begin position="338"/>
        <end position="354"/>
    </location>
</feature>
<dbReference type="RefSeq" id="XP_037898871.1">
    <property type="nucleotide sequence ID" value="XM_038042943.1"/>
</dbReference>
<keyword evidence="13" id="KW-1185">Reference proteome</keyword>
<keyword evidence="2" id="KW-0479">Metal-binding</keyword>
<dbReference type="InterPro" id="IPR036236">
    <property type="entry name" value="Znf_C2H2_sf"/>
</dbReference>
<feature type="domain" description="C2H2-type" evidence="12">
    <location>
        <begin position="541"/>
        <end position="570"/>
    </location>
</feature>
<dbReference type="SMART" id="SM00355">
    <property type="entry name" value="ZnF_C2H2"/>
    <property type="match status" value="7"/>
</dbReference>
<dbReference type="InterPro" id="IPR050331">
    <property type="entry name" value="Zinc_finger"/>
</dbReference>
<feature type="region of interest" description="Disordered" evidence="11">
    <location>
        <begin position="173"/>
        <end position="207"/>
    </location>
</feature>
<feature type="compositionally biased region" description="Low complexity" evidence="11">
    <location>
        <begin position="274"/>
        <end position="285"/>
    </location>
</feature>
<keyword evidence="3" id="KW-0677">Repeat</keyword>
<evidence type="ECO:0000256" key="9">
    <source>
        <dbReference type="ARBA" id="ARBA00023242"/>
    </source>
</evidence>
<evidence type="ECO:0000256" key="3">
    <source>
        <dbReference type="ARBA" id="ARBA00022737"/>
    </source>
</evidence>
<feature type="compositionally biased region" description="Low complexity" evidence="11">
    <location>
        <begin position="860"/>
        <end position="909"/>
    </location>
</feature>
<dbReference type="GO" id="GO:0005634">
    <property type="term" value="C:nucleus"/>
    <property type="evidence" value="ECO:0007669"/>
    <property type="project" value="UniProtKB-SubCell"/>
</dbReference>
<accession>A0A9C5ZHJ0</accession>
<dbReference type="PANTHER" id="PTHR16515:SF49">
    <property type="entry name" value="GASTRULA ZINC FINGER PROTEIN XLCGF49.1-LIKE-RELATED"/>
    <property type="match status" value="1"/>
</dbReference>
<dbReference type="SUPFAM" id="SSF57667">
    <property type="entry name" value="beta-beta-alpha zinc fingers"/>
    <property type="match status" value="2"/>
</dbReference>
<dbReference type="GO" id="GO:0010468">
    <property type="term" value="P:regulation of gene expression"/>
    <property type="evidence" value="ECO:0007669"/>
    <property type="project" value="TreeGrafter"/>
</dbReference>
<feature type="domain" description="C2H2-type" evidence="12">
    <location>
        <begin position="577"/>
        <end position="605"/>
    </location>
</feature>
<comment type="subcellular location">
    <subcellularLocation>
        <location evidence="1">Nucleus</location>
    </subcellularLocation>
</comment>
<dbReference type="PROSITE" id="PS00028">
    <property type="entry name" value="ZINC_FINGER_C2H2_1"/>
    <property type="match status" value="5"/>
</dbReference>
<feature type="compositionally biased region" description="Polar residues" evidence="11">
    <location>
        <begin position="839"/>
        <end position="859"/>
    </location>
</feature>
<sequence length="1359" mass="148394">MTTTDLEQGHVTHSHVQQRSQQHTYNTFNNQQQHHQLQTQTHLINPFKMDADFWQQARSGSFGLHAAAALASNHIGHHHSHHQAQQTSVGNVAAQLHHPQQLHQQQQHLSGQVASADQQMHQLTSPPVISASQQHHQPHLSQLCTEQNHHLLFNAAAAAAAAAHLSGVVSKSHELDSTNITQDEDNNDILSGNKSRNGNNNECSSAATKQELSAIPGCSNNLLPTANNGTHTDNNIHHEQSLQLQTVQQQQQPLKYEHEACTSNNLPLEALQQQLQQQVQHQEQQISADKAERDSGIQSDKHIANSLHASHHHNMQQEHHQRHSQQTQLTVNAVGRSGDTSHNESPTHLQQLRMQSLERRSSPDTQPPTLPLHSEDPLQINTFAKNGPTTTSPQPSLNSASGGSSTPDLKFNSENNKVPGELQLQLSRSNSAAAISERTLEECWSTLQRLFMHKSAMQQIQQQIPRVGLGGTATNNLVGNESKPHQCQQCMKSFSSNHQLVQHIRVHTGEKPYKCSYCDRRFKQLSHVQQHTRLHTGERPYKCHLPDCGRAFIQLSNLQQHLRNHDAQVERAKNRPFHCNICGKGFATESSLRTHTSKELQLHLGVLQQHAALIGGPNATSCPICHKLFLGTDALMEHMKHVHKEKPNQNTNSSFIDNIGSGVVTCVSNGVNVGTCAGSAAADTGVCLQSSGPSSVCSDPYSTKRRTANNPCPVCGKHYVNEGSLRKHLACHAETSQLTNSLRMWPCSVCQAVFTHENGLLTHMEHMRMDPKHQFAAQYVLSRAAAERRERGSLLAVTLAASAGTGAAGTSGFMPLLSGEIGSHRVINVGGDGDGGGDISNSLCPSPSAHSDCSSNGRPSSSTTSDQCSGINLLTNNNDNSMNNNNHNNNNINNNNNDNCNTNGSNLNLGDKLSDILRTTNNSNSHAPAQHHPHHSSQPHHHTHNLNNHSYNNVSVSIEGELHDVANRMSLMAAASAAAAAVAASTSTNALPRVPSSPQDFSVETVNTAQVNGNVAVQAAVVNLATAMRINHVNNNGVNSGATNMNNNNMLVNHSNRNQQQQPQQQQSLQQQQHQQTTEQTPSERRTSPLHNLVTDNAPIATSMIRNSMLDNSAELRNNNHPHQQRQEENHDQQKQTHNRANYSSSILPAPLPAALGNTNTHQSHHHFAHQTLNTPNHHLQHHLESTHTPQTTTQHSPQTSIHMQQQAEAMLRSHTEVAFRLAAGVAVSSSNNQNSGPIGNNNNNCSTNLGQLSNNNNNDDDMNGKVETSPRILTSTNASAATGCSDISASNRDPTLQAPKIESIAPASDISGTVRLQEHRIEQALRLRSDARTFNFLSGNRQQTAAINSNTSKPQQQN</sequence>
<feature type="region of interest" description="Disordered" evidence="11">
    <location>
        <begin position="335"/>
        <end position="415"/>
    </location>
</feature>
<dbReference type="InterPro" id="IPR013087">
    <property type="entry name" value="Znf_C2H2_type"/>
</dbReference>
<protein>
    <submittedName>
        <fullName evidence="14">Uncharacterized protein LOC119643558</fullName>
    </submittedName>
</protein>
<feature type="compositionally biased region" description="Low complexity" evidence="11">
    <location>
        <begin position="1037"/>
        <end position="1081"/>
    </location>
</feature>
<name>A0A9C5ZHJ0_9MUSC</name>
<evidence type="ECO:0000256" key="10">
    <source>
        <dbReference type="PROSITE-ProRule" id="PRU00042"/>
    </source>
</evidence>
<keyword evidence="5" id="KW-0862">Zinc</keyword>
<keyword evidence="7" id="KW-0238">DNA-binding</keyword>
<dbReference type="KEGG" id="gfs:119643558"/>
<organism evidence="13 14">
    <name type="scientific">Glossina fuscipes</name>
    <dbReference type="NCBI Taxonomy" id="7396"/>
    <lineage>
        <taxon>Eukaryota</taxon>
        <taxon>Metazoa</taxon>
        <taxon>Ecdysozoa</taxon>
        <taxon>Arthropoda</taxon>
        <taxon>Hexapoda</taxon>
        <taxon>Insecta</taxon>
        <taxon>Pterygota</taxon>
        <taxon>Neoptera</taxon>
        <taxon>Endopterygota</taxon>
        <taxon>Diptera</taxon>
        <taxon>Brachycera</taxon>
        <taxon>Muscomorpha</taxon>
        <taxon>Hippoboscoidea</taxon>
        <taxon>Glossinidae</taxon>
        <taxon>Glossina</taxon>
    </lineage>
</organism>
<dbReference type="FunFam" id="3.30.160.60:FF:001397">
    <property type="entry name" value="Datilografo, isoform A"/>
    <property type="match status" value="1"/>
</dbReference>
<feature type="domain" description="C2H2-type" evidence="12">
    <location>
        <begin position="485"/>
        <end position="512"/>
    </location>
</feature>
<evidence type="ECO:0000256" key="4">
    <source>
        <dbReference type="ARBA" id="ARBA00022771"/>
    </source>
</evidence>
<feature type="compositionally biased region" description="Polar residues" evidence="11">
    <location>
        <begin position="379"/>
        <end position="415"/>
    </location>
</feature>
<dbReference type="GO" id="GO:0003677">
    <property type="term" value="F:DNA binding"/>
    <property type="evidence" value="ECO:0007669"/>
    <property type="project" value="UniProtKB-KW"/>
</dbReference>
<dbReference type="PANTHER" id="PTHR16515">
    <property type="entry name" value="PR DOMAIN ZINC FINGER PROTEIN"/>
    <property type="match status" value="1"/>
</dbReference>
<dbReference type="FunFam" id="3.30.160.60:FF:001498">
    <property type="entry name" value="Zinc finger protein 404"/>
    <property type="match status" value="1"/>
</dbReference>
<feature type="region of interest" description="Disordered" evidence="11">
    <location>
        <begin position="1037"/>
        <end position="1098"/>
    </location>
</feature>
<keyword evidence="9" id="KW-0539">Nucleus</keyword>
<feature type="region of interest" description="Disordered" evidence="11">
    <location>
        <begin position="274"/>
        <end position="297"/>
    </location>
</feature>
<feature type="compositionally biased region" description="Polar residues" evidence="11">
    <location>
        <begin position="188"/>
        <end position="207"/>
    </location>
</feature>
<feature type="region of interest" description="Disordered" evidence="11">
    <location>
        <begin position="96"/>
        <end position="120"/>
    </location>
</feature>